<dbReference type="EC" id="3.1.1.-" evidence="2"/>
<sequence length="309" mass="34473">MNVTEYTYTDGYRTHVLTVPATNAIADCFLFHGMLEHHERYIEFAHFLSENGFNVYVCDLRGAGSLARKQETYAHLLPKEGFNQMVDDAVTLIEHHARALPTFVLGHSFGSLLSRRLGQVMGHRLAGVVTISPPPGSGIIGRFGLLAIDAAIRRKGSDYPSRFFERLLFGRYNLKFLPAKTESDWISSDPEEVAAYRNDENCGGLPTLGYLHEVASASLDVTSLPRIHEHPKSLPLLFVVGADDPVVHDGEGLKGMVRNYQAADIEVTVLSYDGARHEVLREINRTEVWNDITSWLLQTTSIALEKTSY</sequence>
<protein>
    <submittedName>
        <fullName evidence="2">Phospholipase ytpA</fullName>
        <ecNumber evidence="2">3.1.1.-</ecNumber>
    </submittedName>
</protein>
<dbReference type="GO" id="GO:0016787">
    <property type="term" value="F:hydrolase activity"/>
    <property type="evidence" value="ECO:0007669"/>
    <property type="project" value="UniProtKB-KW"/>
</dbReference>
<accession>A0A377FWX7</accession>
<dbReference type="RefSeq" id="WP_235263446.1">
    <property type="nucleotide sequence ID" value="NZ_UGGP01000001.1"/>
</dbReference>
<dbReference type="SUPFAM" id="SSF53474">
    <property type="entry name" value="alpha/beta-Hydrolases"/>
    <property type="match status" value="1"/>
</dbReference>
<dbReference type="AlphaFoldDB" id="A0A377FWX7"/>
<organism evidence="2 3">
    <name type="scientific">Exiguobacterium aurantiacum</name>
    <dbReference type="NCBI Taxonomy" id="33987"/>
    <lineage>
        <taxon>Bacteria</taxon>
        <taxon>Bacillati</taxon>
        <taxon>Bacillota</taxon>
        <taxon>Bacilli</taxon>
        <taxon>Bacillales</taxon>
        <taxon>Bacillales Family XII. Incertae Sedis</taxon>
        <taxon>Exiguobacterium</taxon>
    </lineage>
</organism>
<dbReference type="EMBL" id="UGGP01000001">
    <property type="protein sequence ID" value="STO09074.1"/>
    <property type="molecule type" value="Genomic_DNA"/>
</dbReference>
<dbReference type="InterPro" id="IPR029058">
    <property type="entry name" value="AB_hydrolase_fold"/>
</dbReference>
<evidence type="ECO:0000313" key="3">
    <source>
        <dbReference type="Proteomes" id="UP000254060"/>
    </source>
</evidence>
<evidence type="ECO:0000313" key="2">
    <source>
        <dbReference type="EMBL" id="STO09074.1"/>
    </source>
</evidence>
<dbReference type="Gene3D" id="3.40.50.1820">
    <property type="entry name" value="alpha/beta hydrolase"/>
    <property type="match status" value="1"/>
</dbReference>
<dbReference type="InterPro" id="IPR051044">
    <property type="entry name" value="MAG_DAG_Lipase"/>
</dbReference>
<dbReference type="InterPro" id="IPR022742">
    <property type="entry name" value="Hydrolase_4"/>
</dbReference>
<dbReference type="Pfam" id="PF12146">
    <property type="entry name" value="Hydrolase_4"/>
    <property type="match status" value="1"/>
</dbReference>
<reference evidence="2 3" key="1">
    <citation type="submission" date="2018-06" db="EMBL/GenBank/DDBJ databases">
        <authorList>
            <consortium name="Pathogen Informatics"/>
            <person name="Doyle S."/>
        </authorList>
    </citation>
    <scope>NUCLEOTIDE SEQUENCE [LARGE SCALE GENOMIC DNA]</scope>
    <source>
        <strain evidence="2 3">NCTC13163</strain>
    </source>
</reference>
<feature type="domain" description="Serine aminopeptidase S33" evidence="1">
    <location>
        <begin position="26"/>
        <end position="283"/>
    </location>
</feature>
<name>A0A377FWX7_9BACL</name>
<dbReference type="STRING" id="1397694.GCA_000702585_02955"/>
<proteinExistence type="predicted"/>
<dbReference type="PANTHER" id="PTHR11614">
    <property type="entry name" value="PHOSPHOLIPASE-RELATED"/>
    <property type="match status" value="1"/>
</dbReference>
<dbReference type="Proteomes" id="UP000254060">
    <property type="component" value="Unassembled WGS sequence"/>
</dbReference>
<gene>
    <name evidence="2" type="primary">ytpA</name>
    <name evidence="2" type="ORF">NCTC13163_02470</name>
</gene>
<keyword evidence="2" id="KW-0378">Hydrolase</keyword>
<evidence type="ECO:0000259" key="1">
    <source>
        <dbReference type="Pfam" id="PF12146"/>
    </source>
</evidence>